<dbReference type="AlphaFoldDB" id="A0AA51X651"/>
<sequence length="226" mass="25490">MMNKVLVAIVFSNAFIYVNTLAAAEKLPVQFELGVASDYVYRGISQTGEDPAVQAKFQFKPTKNWYVELFASEVETPFNGNLELEFATGYQDKLNEDFSYTAELTYSVFTDEAGGDSDYLEANLVLDYKRFIELTLSHTADYYGTSEAATYVEGRFNLPLHDVIKTAVYVGRYSIDGNVLDNYSLVGFDAWTNIGDINFKLSFSDTDIERMDTADSRIFVTASYQF</sequence>
<dbReference type="KEGG" id="plei:Q9312_17005"/>
<keyword evidence="3" id="KW-1185">Reference proteome</keyword>
<dbReference type="InterPro" id="IPR010239">
    <property type="entry name" value="CHP02001"/>
</dbReference>
<evidence type="ECO:0000313" key="3">
    <source>
        <dbReference type="Proteomes" id="UP001239782"/>
    </source>
</evidence>
<proteinExistence type="predicted"/>
<dbReference type="NCBIfam" id="TIGR02001">
    <property type="entry name" value="gcw_chp"/>
    <property type="match status" value="1"/>
</dbReference>
<keyword evidence="1" id="KW-0732">Signal</keyword>
<feature type="chain" id="PRO_5041223594" evidence="1">
    <location>
        <begin position="24"/>
        <end position="226"/>
    </location>
</feature>
<dbReference type="RefSeq" id="WP_309202053.1">
    <property type="nucleotide sequence ID" value="NZ_CP133548.1"/>
</dbReference>
<feature type="signal peptide" evidence="1">
    <location>
        <begin position="1"/>
        <end position="23"/>
    </location>
</feature>
<dbReference type="EMBL" id="CP133548">
    <property type="protein sequence ID" value="WMS86917.1"/>
    <property type="molecule type" value="Genomic_DNA"/>
</dbReference>
<organism evidence="2 3">
    <name type="scientific">Pleionea litopenaei</name>
    <dbReference type="NCBI Taxonomy" id="3070815"/>
    <lineage>
        <taxon>Bacteria</taxon>
        <taxon>Pseudomonadati</taxon>
        <taxon>Pseudomonadota</taxon>
        <taxon>Gammaproteobacteria</taxon>
        <taxon>Oceanospirillales</taxon>
        <taxon>Pleioneaceae</taxon>
        <taxon>Pleionea</taxon>
    </lineage>
</organism>
<evidence type="ECO:0000256" key="1">
    <source>
        <dbReference type="SAM" id="SignalP"/>
    </source>
</evidence>
<accession>A0AA51X651</accession>
<name>A0AA51X651_9GAMM</name>
<reference evidence="2 3" key="1">
    <citation type="submission" date="2023-08" db="EMBL/GenBank/DDBJ databases">
        <title>Pleionea litopenaei sp. nov., isolated from stomach of juvenile Litopenaeus vannamei.</title>
        <authorList>
            <person name="Rho A.M."/>
            <person name="Hwang C.Y."/>
        </authorList>
    </citation>
    <scope>NUCLEOTIDE SEQUENCE [LARGE SCALE GENOMIC DNA]</scope>
    <source>
        <strain evidence="2 3">HL-JVS1</strain>
    </source>
</reference>
<dbReference type="Proteomes" id="UP001239782">
    <property type="component" value="Chromosome"/>
</dbReference>
<dbReference type="Pfam" id="PF09694">
    <property type="entry name" value="Gcw_chp"/>
    <property type="match status" value="1"/>
</dbReference>
<evidence type="ECO:0000313" key="2">
    <source>
        <dbReference type="EMBL" id="WMS86917.1"/>
    </source>
</evidence>
<gene>
    <name evidence="2" type="ORF">Q9312_17005</name>
</gene>
<protein>
    <submittedName>
        <fullName evidence="2">TorF family putative porin</fullName>
    </submittedName>
</protein>